<proteinExistence type="inferred from homology"/>
<dbReference type="PANTHER" id="PTHR45682">
    <property type="entry name" value="AGAP008228-PA"/>
    <property type="match status" value="1"/>
</dbReference>
<evidence type="ECO:0000256" key="6">
    <source>
        <dbReference type="PIRSR" id="PIRSR620405-1"/>
    </source>
</evidence>
<feature type="domain" description="Tyrosine specific protein phosphatases" evidence="9">
    <location>
        <begin position="102"/>
        <end position="160"/>
    </location>
</feature>
<dbReference type="PRINTS" id="PR01909">
    <property type="entry name" value="ADSPHPHTASEA"/>
</dbReference>
<dbReference type="Gene3D" id="3.90.190.10">
    <property type="entry name" value="Protein tyrosine phosphatase superfamily"/>
    <property type="match status" value="1"/>
</dbReference>
<dbReference type="FunCoup" id="A0A7M7TH50">
    <property type="interactions" value="381"/>
</dbReference>
<name>A0A7M7TH50_STRPU</name>
<dbReference type="OMA" id="PRKAREC"/>
<evidence type="ECO:0000256" key="1">
    <source>
        <dbReference type="ARBA" id="ARBA00008601"/>
    </source>
</evidence>
<keyword evidence="11" id="KW-1185">Reference proteome</keyword>
<reference evidence="10" key="2">
    <citation type="submission" date="2021-01" db="UniProtKB">
        <authorList>
            <consortium name="EnsemblMetazoa"/>
        </authorList>
    </citation>
    <scope>IDENTIFICATION</scope>
</reference>
<dbReference type="PROSITE" id="PS50054">
    <property type="entry name" value="TYR_PHOSPHATASE_DUAL"/>
    <property type="match status" value="1"/>
</dbReference>
<dbReference type="RefSeq" id="XP_791989.1">
    <property type="nucleotide sequence ID" value="XM_786896.4"/>
</dbReference>
<evidence type="ECO:0000256" key="4">
    <source>
        <dbReference type="ARBA" id="ARBA00047761"/>
    </source>
</evidence>
<feature type="domain" description="Tyrosine-protein phosphatase" evidence="8">
    <location>
        <begin position="31"/>
        <end position="181"/>
    </location>
</feature>
<evidence type="ECO:0000256" key="3">
    <source>
        <dbReference type="ARBA" id="ARBA00022912"/>
    </source>
</evidence>
<comment type="similarity">
    <text evidence="1 7">Belongs to the protein-tyrosine phosphatase family. Non-receptor class dual specificity subfamily.</text>
</comment>
<dbReference type="Proteomes" id="UP000007110">
    <property type="component" value="Unassembled WGS sequence"/>
</dbReference>
<dbReference type="PRINTS" id="PR01908">
    <property type="entry name" value="ADSPHPHTASE"/>
</dbReference>
<dbReference type="InterPro" id="IPR000387">
    <property type="entry name" value="Tyr_Pase_dom"/>
</dbReference>
<dbReference type="InterPro" id="IPR000340">
    <property type="entry name" value="Dual-sp_phosphatase_cat-dom"/>
</dbReference>
<sequence>MATEEELLCSFDELENVMKKGSIVIALPQRQIDEVYPNVYVGGESSAKDKQRLKTLGITHVLNCAHGRKFFHVDTDQKFYDELKIKFLGLGVSDFPQSNIKQHFDTAFKFMDEALQHENGKVLVHCVQGYSRSATIAIAYLMVSRNMTAQQAATTVREKREIGPNKGFLQQLCDLNEELHRKKEEGETKVAL</sequence>
<comment type="catalytic activity">
    <reaction evidence="4 7">
        <text>O-phospho-L-seryl-[protein] + H2O = L-seryl-[protein] + phosphate</text>
        <dbReference type="Rhea" id="RHEA:20629"/>
        <dbReference type="Rhea" id="RHEA-COMP:9863"/>
        <dbReference type="Rhea" id="RHEA-COMP:11604"/>
        <dbReference type="ChEBI" id="CHEBI:15377"/>
        <dbReference type="ChEBI" id="CHEBI:29999"/>
        <dbReference type="ChEBI" id="CHEBI:43474"/>
        <dbReference type="ChEBI" id="CHEBI:83421"/>
        <dbReference type="EC" id="3.1.3.16"/>
    </reaction>
</comment>
<dbReference type="Pfam" id="PF00782">
    <property type="entry name" value="DSPc"/>
    <property type="match status" value="1"/>
</dbReference>
<comment type="function">
    <text evidence="7">Dual specificity phosphatase able to dephosphorylate phosphotyrosine, phosphoserine and phosphothreonine residues, with a preference for phosphotyrosine as a substrate.</text>
</comment>
<evidence type="ECO:0000256" key="7">
    <source>
        <dbReference type="RuleBase" id="RU366038"/>
    </source>
</evidence>
<dbReference type="GO" id="GO:0033549">
    <property type="term" value="F:MAP kinase phosphatase activity"/>
    <property type="evidence" value="ECO:0000318"/>
    <property type="project" value="GO_Central"/>
</dbReference>
<dbReference type="GO" id="GO:0043409">
    <property type="term" value="P:negative regulation of MAPK cascade"/>
    <property type="evidence" value="ECO:0000318"/>
    <property type="project" value="GO_Central"/>
</dbReference>
<dbReference type="OrthoDB" id="426001at2759"/>
<dbReference type="RefSeq" id="XP_030848852.1">
    <property type="nucleotide sequence ID" value="XM_030992992.1"/>
</dbReference>
<dbReference type="SMART" id="SM00195">
    <property type="entry name" value="DSPc"/>
    <property type="match status" value="1"/>
</dbReference>
<keyword evidence="3 7" id="KW-0904">Protein phosphatase</keyword>
<dbReference type="CDD" id="cd14515">
    <property type="entry name" value="DUSP3-like"/>
    <property type="match status" value="1"/>
</dbReference>
<comment type="catalytic activity">
    <reaction evidence="7">
        <text>O-phospho-L-tyrosyl-[protein] + H2O = L-tyrosyl-[protein] + phosphate</text>
        <dbReference type="Rhea" id="RHEA:10684"/>
        <dbReference type="Rhea" id="RHEA-COMP:10136"/>
        <dbReference type="Rhea" id="RHEA-COMP:20101"/>
        <dbReference type="ChEBI" id="CHEBI:15377"/>
        <dbReference type="ChEBI" id="CHEBI:43474"/>
        <dbReference type="ChEBI" id="CHEBI:46858"/>
        <dbReference type="ChEBI" id="CHEBI:61978"/>
        <dbReference type="EC" id="3.1.3.48"/>
    </reaction>
</comment>
<accession>A0A7M7TH50</accession>
<dbReference type="EnsemblMetazoa" id="XM_011662123">
    <property type="protein sequence ID" value="XP_011660425"/>
    <property type="gene ID" value="LOC587147"/>
</dbReference>
<dbReference type="AlphaFoldDB" id="A0A7M7TH50"/>
<dbReference type="RefSeq" id="XP_011660425.1">
    <property type="nucleotide sequence ID" value="XM_011662123.2"/>
</dbReference>
<dbReference type="SUPFAM" id="SSF52799">
    <property type="entry name" value="(Phosphotyrosine protein) phosphatases II"/>
    <property type="match status" value="1"/>
</dbReference>
<dbReference type="EnsemblMetazoa" id="XM_786896">
    <property type="protein sequence ID" value="XP_791989"/>
    <property type="gene ID" value="LOC587147"/>
</dbReference>
<dbReference type="EnsemblMetazoa" id="XM_030992992">
    <property type="protein sequence ID" value="XP_030848852"/>
    <property type="gene ID" value="LOC587147"/>
</dbReference>
<evidence type="ECO:0000256" key="5">
    <source>
        <dbReference type="ARBA" id="ARBA00048336"/>
    </source>
</evidence>
<dbReference type="GO" id="GO:0008138">
    <property type="term" value="F:protein tyrosine/serine/threonine phosphatase activity"/>
    <property type="evidence" value="ECO:0000318"/>
    <property type="project" value="GO_Central"/>
</dbReference>
<dbReference type="PROSITE" id="PS50056">
    <property type="entry name" value="TYR_PHOSPHATASE_2"/>
    <property type="match status" value="1"/>
</dbReference>
<dbReference type="EC" id="3.1.3.48" evidence="7"/>
<dbReference type="PROSITE" id="PS00383">
    <property type="entry name" value="TYR_PHOSPHATASE_1"/>
    <property type="match status" value="1"/>
</dbReference>
<dbReference type="InParanoid" id="A0A7M7TH50"/>
<dbReference type="GO" id="GO:0005737">
    <property type="term" value="C:cytoplasm"/>
    <property type="evidence" value="ECO:0000318"/>
    <property type="project" value="GO_Central"/>
</dbReference>
<dbReference type="EC" id="3.1.3.16" evidence="7"/>
<evidence type="ECO:0000313" key="10">
    <source>
        <dbReference type="EnsemblMetazoa" id="XP_791989"/>
    </source>
</evidence>
<reference evidence="11" key="1">
    <citation type="submission" date="2015-02" db="EMBL/GenBank/DDBJ databases">
        <title>Genome sequencing for Strongylocentrotus purpuratus.</title>
        <authorList>
            <person name="Murali S."/>
            <person name="Liu Y."/>
            <person name="Vee V."/>
            <person name="English A."/>
            <person name="Wang M."/>
            <person name="Skinner E."/>
            <person name="Han Y."/>
            <person name="Muzny D.M."/>
            <person name="Worley K.C."/>
            <person name="Gibbs R.A."/>
        </authorList>
    </citation>
    <scope>NUCLEOTIDE SEQUENCE</scope>
</reference>
<evidence type="ECO:0000259" key="8">
    <source>
        <dbReference type="PROSITE" id="PS50054"/>
    </source>
</evidence>
<evidence type="ECO:0000256" key="2">
    <source>
        <dbReference type="ARBA" id="ARBA00022801"/>
    </source>
</evidence>
<dbReference type="InterPro" id="IPR020422">
    <property type="entry name" value="TYR_PHOSPHATASE_DUAL_dom"/>
</dbReference>
<protein>
    <recommendedName>
        <fullName evidence="7">Dual specificity protein phosphatase</fullName>
        <ecNumber evidence="7">3.1.3.16</ecNumber>
        <ecNumber evidence="7">3.1.3.48</ecNumber>
    </recommendedName>
</protein>
<keyword evidence="2 7" id="KW-0378">Hydrolase</keyword>
<dbReference type="PANTHER" id="PTHR45682:SF5">
    <property type="entry name" value="DUAL SPECIFICITY PROTEIN PHOSPHATASE"/>
    <property type="match status" value="1"/>
</dbReference>
<dbReference type="InterPro" id="IPR016130">
    <property type="entry name" value="Tyr_Pase_AS"/>
</dbReference>
<dbReference type="GO" id="GO:0004722">
    <property type="term" value="F:protein serine/threonine phosphatase activity"/>
    <property type="evidence" value="ECO:0007669"/>
    <property type="project" value="UniProtKB-EC"/>
</dbReference>
<evidence type="ECO:0000259" key="9">
    <source>
        <dbReference type="PROSITE" id="PS50056"/>
    </source>
</evidence>
<evidence type="ECO:0000313" key="11">
    <source>
        <dbReference type="Proteomes" id="UP000007110"/>
    </source>
</evidence>
<dbReference type="GeneID" id="587147"/>
<dbReference type="InterPro" id="IPR029021">
    <property type="entry name" value="Prot-tyrosine_phosphatase-like"/>
</dbReference>
<dbReference type="InterPro" id="IPR020405">
    <property type="entry name" value="Atypical_DUSP_subfamA"/>
</dbReference>
<dbReference type="GO" id="GO:0004725">
    <property type="term" value="F:protein tyrosine phosphatase activity"/>
    <property type="evidence" value="ECO:0007669"/>
    <property type="project" value="UniProtKB-EC"/>
</dbReference>
<feature type="active site" description="Phosphocysteine intermediate" evidence="6">
    <location>
        <position position="126"/>
    </location>
</feature>
<organism evidence="10 11">
    <name type="scientific">Strongylocentrotus purpuratus</name>
    <name type="common">Purple sea urchin</name>
    <dbReference type="NCBI Taxonomy" id="7668"/>
    <lineage>
        <taxon>Eukaryota</taxon>
        <taxon>Metazoa</taxon>
        <taxon>Echinodermata</taxon>
        <taxon>Eleutherozoa</taxon>
        <taxon>Echinozoa</taxon>
        <taxon>Echinoidea</taxon>
        <taxon>Euechinoidea</taxon>
        <taxon>Echinacea</taxon>
        <taxon>Camarodonta</taxon>
        <taxon>Echinidea</taxon>
        <taxon>Strongylocentrotidae</taxon>
        <taxon>Strongylocentrotus</taxon>
    </lineage>
</organism>
<comment type="catalytic activity">
    <reaction evidence="5 7">
        <text>O-phospho-L-threonyl-[protein] + H2O = L-threonyl-[protein] + phosphate</text>
        <dbReference type="Rhea" id="RHEA:47004"/>
        <dbReference type="Rhea" id="RHEA-COMP:11060"/>
        <dbReference type="Rhea" id="RHEA-COMP:11605"/>
        <dbReference type="ChEBI" id="CHEBI:15377"/>
        <dbReference type="ChEBI" id="CHEBI:30013"/>
        <dbReference type="ChEBI" id="CHEBI:43474"/>
        <dbReference type="ChEBI" id="CHEBI:61977"/>
        <dbReference type="EC" id="3.1.3.16"/>
    </reaction>
</comment>
<dbReference type="KEGG" id="spu:587147"/>